<dbReference type="EMBL" id="JADION010000028">
    <property type="protein sequence ID" value="MBF4102768.1"/>
    <property type="molecule type" value="Genomic_DNA"/>
</dbReference>
<reference evidence="1" key="1">
    <citation type="submission" date="2020-11" db="EMBL/GenBank/DDBJ databases">
        <title>Gallibacterium anatis 1637, full genome, WGS.</title>
        <authorList>
            <person name="Laishevtcev A.I."/>
            <person name="Yakimova E.A."/>
            <person name="Petkovich D."/>
            <person name="Stepanova T.V."/>
            <person name="Kalendr R.S."/>
            <person name="Rubalsky E.O."/>
            <person name="Zulkarneev E.R."/>
            <person name="Aleshkin A.V."/>
        </authorList>
    </citation>
    <scope>NUCLEOTIDE SEQUENCE</scope>
    <source>
        <strain evidence="1">1637</strain>
    </source>
</reference>
<proteinExistence type="predicted"/>
<comment type="caution">
    <text evidence="1">The sequence shown here is derived from an EMBL/GenBank/DDBJ whole genome shotgun (WGS) entry which is preliminary data.</text>
</comment>
<gene>
    <name evidence="1" type="ORF">INT80_09800</name>
</gene>
<evidence type="ECO:0000313" key="1">
    <source>
        <dbReference type="EMBL" id="MBF4102768.1"/>
    </source>
</evidence>
<name>A0A930UXY2_9PAST</name>
<accession>A0A930UXY2</accession>
<protein>
    <submittedName>
        <fullName evidence="1">Uncharacterized protein</fullName>
    </submittedName>
</protein>
<organism evidence="1">
    <name type="scientific">Gallibacterium anatis</name>
    <dbReference type="NCBI Taxonomy" id="750"/>
    <lineage>
        <taxon>Bacteria</taxon>
        <taxon>Pseudomonadati</taxon>
        <taxon>Pseudomonadota</taxon>
        <taxon>Gammaproteobacteria</taxon>
        <taxon>Pasteurellales</taxon>
        <taxon>Pasteurellaceae</taxon>
        <taxon>Gallibacterium</taxon>
    </lineage>
</organism>
<dbReference type="AlphaFoldDB" id="A0A930UXY2"/>
<sequence length="45" mass="5022">MLDLNDLSLFAQVVIAVASMRLKTNQYSLATTISRRIAKLEQQLG</sequence>